<organism evidence="7 8">
    <name type="scientific">Phlebiopsis gigantea (strain 11061_1 CR5-6)</name>
    <name type="common">White-rot fungus</name>
    <name type="synonym">Peniophora gigantea</name>
    <dbReference type="NCBI Taxonomy" id="745531"/>
    <lineage>
        <taxon>Eukaryota</taxon>
        <taxon>Fungi</taxon>
        <taxon>Dikarya</taxon>
        <taxon>Basidiomycota</taxon>
        <taxon>Agaricomycotina</taxon>
        <taxon>Agaricomycetes</taxon>
        <taxon>Polyporales</taxon>
        <taxon>Phanerochaetaceae</taxon>
        <taxon>Phlebiopsis</taxon>
    </lineage>
</organism>
<feature type="transmembrane region" description="Helical" evidence="6">
    <location>
        <begin position="381"/>
        <end position="404"/>
    </location>
</feature>
<evidence type="ECO:0000256" key="3">
    <source>
        <dbReference type="ARBA" id="ARBA00022989"/>
    </source>
</evidence>
<dbReference type="Pfam" id="PF07690">
    <property type="entry name" value="MFS_1"/>
    <property type="match status" value="1"/>
</dbReference>
<keyword evidence="8" id="KW-1185">Reference proteome</keyword>
<dbReference type="GO" id="GO:0016020">
    <property type="term" value="C:membrane"/>
    <property type="evidence" value="ECO:0007669"/>
    <property type="project" value="UniProtKB-SubCell"/>
</dbReference>
<evidence type="ECO:0000256" key="2">
    <source>
        <dbReference type="ARBA" id="ARBA00022692"/>
    </source>
</evidence>
<evidence type="ECO:0000256" key="1">
    <source>
        <dbReference type="ARBA" id="ARBA00004141"/>
    </source>
</evidence>
<dbReference type="Gene3D" id="1.20.1250.20">
    <property type="entry name" value="MFS general substrate transporter like domains"/>
    <property type="match status" value="1"/>
</dbReference>
<keyword evidence="2 6" id="KW-0812">Transmembrane</keyword>
<feature type="transmembrane region" description="Helical" evidence="6">
    <location>
        <begin position="204"/>
        <end position="227"/>
    </location>
</feature>
<feature type="transmembrane region" description="Helical" evidence="6">
    <location>
        <begin position="344"/>
        <end position="369"/>
    </location>
</feature>
<evidence type="ECO:0000256" key="6">
    <source>
        <dbReference type="SAM" id="Phobius"/>
    </source>
</evidence>
<dbReference type="PANTHER" id="PTHR23507:SF1">
    <property type="entry name" value="FI18259P1-RELATED"/>
    <property type="match status" value="1"/>
</dbReference>
<evidence type="ECO:0000256" key="4">
    <source>
        <dbReference type="ARBA" id="ARBA00023136"/>
    </source>
</evidence>
<feature type="transmembrane region" description="Helical" evidence="6">
    <location>
        <begin position="527"/>
        <end position="549"/>
    </location>
</feature>
<feature type="transmembrane region" description="Helical" evidence="6">
    <location>
        <begin position="135"/>
        <end position="155"/>
    </location>
</feature>
<evidence type="ECO:0000313" key="8">
    <source>
        <dbReference type="Proteomes" id="UP000053257"/>
    </source>
</evidence>
<dbReference type="Proteomes" id="UP000053257">
    <property type="component" value="Unassembled WGS sequence"/>
</dbReference>
<protein>
    <recommendedName>
        <fullName evidence="9">Major facilitator superfamily (MFS) profile domain-containing protein</fullName>
    </recommendedName>
</protein>
<feature type="compositionally biased region" description="Polar residues" evidence="5">
    <location>
        <begin position="415"/>
        <end position="428"/>
    </location>
</feature>
<feature type="transmembrane region" description="Helical" evidence="6">
    <location>
        <begin position="452"/>
        <end position="473"/>
    </location>
</feature>
<dbReference type="EMBL" id="KN840449">
    <property type="protein sequence ID" value="KIP10989.1"/>
    <property type="molecule type" value="Genomic_DNA"/>
</dbReference>
<feature type="region of interest" description="Disordered" evidence="5">
    <location>
        <begin position="414"/>
        <end position="437"/>
    </location>
</feature>
<feature type="transmembrane region" description="Helical" evidence="6">
    <location>
        <begin position="253"/>
        <end position="272"/>
    </location>
</feature>
<dbReference type="PANTHER" id="PTHR23507">
    <property type="entry name" value="ZGC:174356"/>
    <property type="match status" value="1"/>
</dbReference>
<name>A0A0C3NZT5_PHLG1</name>
<evidence type="ECO:0000256" key="5">
    <source>
        <dbReference type="SAM" id="MobiDB-lite"/>
    </source>
</evidence>
<dbReference type="InterPro" id="IPR036259">
    <property type="entry name" value="MFS_trans_sf"/>
</dbReference>
<gene>
    <name evidence="7" type="ORF">PHLGIDRAFT_21891</name>
</gene>
<accession>A0A0C3NZT5</accession>
<keyword evidence="4 6" id="KW-0472">Membrane</keyword>
<proteinExistence type="predicted"/>
<dbReference type="SUPFAM" id="SSF103473">
    <property type="entry name" value="MFS general substrate transporter"/>
    <property type="match status" value="1"/>
</dbReference>
<sequence>MTLAPRVQVYTQLSCNAVFGHDVYDHTSNDSTSLLSSPFTNSSVDLYTHTWNTFGPVIDEHGTQPIRILFATPSDEDEDEPDPRSVPSKRCMADAKVQAGAARIQTTMTTVMGTLSALTTGWWGHFGENHGRTRVLAAATLGLFLTDLTFILVSTPHSIFAAHGHKLLIVSPIIEGFLGGWATLQGATMAYISDCTSDGSRSQIFSRFSGVFYLGFSIGPMLGAYLIRHPILAAPSPAGRPVLHNGAPTVTSVFYVAAVCSFVNLLLVLFVFPESLTKRKSKAVGKVVDRIVVVPVPVVQAQGSIAIDPAVKGGLQRFLGPLEPLALLAPKKLPRPEGGYRRDWSLTVLGFGLFMFLLATGIFQIKYLYAEHVYEWGAEQLSYYITLMGAVRAVHLLFVMPHLIGWFKPKPKATPNASVNPTTTNKPSSPAVGKKPKPTLSQLAQEINFDLVLLRCSFFIECISHALVALMPTSAGSGMFVAFTTLSCLGTGVLPAVNSLALCILQIQGDVMSAAGMQQSSGDVGRLFGAFASIQSVGQMILGPLIFGILYGSTVATYPKAIFATAAGITLVALALLCLLRPDVALRLKQQRRVRREEAERGRSRVSKVLDLGSPVLSAQGSSTRST</sequence>
<dbReference type="OrthoDB" id="3026777at2759"/>
<keyword evidence="3 6" id="KW-1133">Transmembrane helix</keyword>
<dbReference type="HOGENOM" id="CLU_017517_1_0_1"/>
<reference evidence="7 8" key="1">
    <citation type="journal article" date="2014" name="PLoS Genet.">
        <title>Analysis of the Phlebiopsis gigantea genome, transcriptome and secretome provides insight into its pioneer colonization strategies of wood.</title>
        <authorList>
            <person name="Hori C."/>
            <person name="Ishida T."/>
            <person name="Igarashi K."/>
            <person name="Samejima M."/>
            <person name="Suzuki H."/>
            <person name="Master E."/>
            <person name="Ferreira P."/>
            <person name="Ruiz-Duenas F.J."/>
            <person name="Held B."/>
            <person name="Canessa P."/>
            <person name="Larrondo L.F."/>
            <person name="Schmoll M."/>
            <person name="Druzhinina I.S."/>
            <person name="Kubicek C.P."/>
            <person name="Gaskell J.A."/>
            <person name="Kersten P."/>
            <person name="St John F."/>
            <person name="Glasner J."/>
            <person name="Sabat G."/>
            <person name="Splinter BonDurant S."/>
            <person name="Syed K."/>
            <person name="Yadav J."/>
            <person name="Mgbeahuruike A.C."/>
            <person name="Kovalchuk A."/>
            <person name="Asiegbu F.O."/>
            <person name="Lackner G."/>
            <person name="Hoffmeister D."/>
            <person name="Rencoret J."/>
            <person name="Gutierrez A."/>
            <person name="Sun H."/>
            <person name="Lindquist E."/>
            <person name="Barry K."/>
            <person name="Riley R."/>
            <person name="Grigoriev I.V."/>
            <person name="Henrissat B."/>
            <person name="Kues U."/>
            <person name="Berka R.M."/>
            <person name="Martinez A.T."/>
            <person name="Covert S.F."/>
            <person name="Blanchette R.A."/>
            <person name="Cullen D."/>
        </authorList>
    </citation>
    <scope>NUCLEOTIDE SEQUENCE [LARGE SCALE GENOMIC DNA]</scope>
    <source>
        <strain evidence="7 8">11061_1 CR5-6</strain>
    </source>
</reference>
<evidence type="ECO:0000313" key="7">
    <source>
        <dbReference type="EMBL" id="KIP10989.1"/>
    </source>
</evidence>
<evidence type="ECO:0008006" key="9">
    <source>
        <dbReference type="Google" id="ProtNLM"/>
    </source>
</evidence>
<dbReference type="AlphaFoldDB" id="A0A0C3NZT5"/>
<comment type="subcellular location">
    <subcellularLocation>
        <location evidence="1">Membrane</location>
        <topology evidence="1">Multi-pass membrane protein</topology>
    </subcellularLocation>
</comment>
<feature type="transmembrane region" description="Helical" evidence="6">
    <location>
        <begin position="479"/>
        <end position="507"/>
    </location>
</feature>
<dbReference type="InterPro" id="IPR011701">
    <property type="entry name" value="MFS"/>
</dbReference>
<feature type="transmembrane region" description="Helical" evidence="6">
    <location>
        <begin position="167"/>
        <end position="192"/>
    </location>
</feature>
<feature type="transmembrane region" description="Helical" evidence="6">
    <location>
        <begin position="561"/>
        <end position="580"/>
    </location>
</feature>
<dbReference type="GO" id="GO:0022857">
    <property type="term" value="F:transmembrane transporter activity"/>
    <property type="evidence" value="ECO:0007669"/>
    <property type="project" value="InterPro"/>
</dbReference>